<evidence type="ECO:0000313" key="2">
    <source>
        <dbReference type="EMBL" id="KAJ8337020.1"/>
    </source>
</evidence>
<dbReference type="Proteomes" id="UP001152622">
    <property type="component" value="Chromosome 19"/>
</dbReference>
<evidence type="ECO:0000256" key="1">
    <source>
        <dbReference type="SAM" id="MobiDB-lite"/>
    </source>
</evidence>
<name>A0A9Q1IDY9_SYNKA</name>
<feature type="region of interest" description="Disordered" evidence="1">
    <location>
        <begin position="67"/>
        <end position="121"/>
    </location>
</feature>
<reference evidence="2" key="1">
    <citation type="journal article" date="2023" name="Science">
        <title>Genome structures resolve the early diversification of teleost fishes.</title>
        <authorList>
            <person name="Parey E."/>
            <person name="Louis A."/>
            <person name="Montfort J."/>
            <person name="Bouchez O."/>
            <person name="Roques C."/>
            <person name="Iampietro C."/>
            <person name="Lluch J."/>
            <person name="Castinel A."/>
            <person name="Donnadieu C."/>
            <person name="Desvignes T."/>
            <person name="Floi Bucao C."/>
            <person name="Jouanno E."/>
            <person name="Wen M."/>
            <person name="Mejri S."/>
            <person name="Dirks R."/>
            <person name="Jansen H."/>
            <person name="Henkel C."/>
            <person name="Chen W.J."/>
            <person name="Zahm M."/>
            <person name="Cabau C."/>
            <person name="Klopp C."/>
            <person name="Thompson A.W."/>
            <person name="Robinson-Rechavi M."/>
            <person name="Braasch I."/>
            <person name="Lecointre G."/>
            <person name="Bobe J."/>
            <person name="Postlethwait J.H."/>
            <person name="Berthelot C."/>
            <person name="Roest Crollius H."/>
            <person name="Guiguen Y."/>
        </authorList>
    </citation>
    <scope>NUCLEOTIDE SEQUENCE</scope>
    <source>
        <strain evidence="2">WJC10195</strain>
    </source>
</reference>
<proteinExistence type="predicted"/>
<evidence type="ECO:0000313" key="3">
    <source>
        <dbReference type="Proteomes" id="UP001152622"/>
    </source>
</evidence>
<keyword evidence="3" id="KW-1185">Reference proteome</keyword>
<comment type="caution">
    <text evidence="2">The sequence shown here is derived from an EMBL/GenBank/DDBJ whole genome shotgun (WGS) entry which is preliminary data.</text>
</comment>
<feature type="region of interest" description="Disordered" evidence="1">
    <location>
        <begin position="1"/>
        <end position="24"/>
    </location>
</feature>
<dbReference type="EMBL" id="JAINUF010000019">
    <property type="protein sequence ID" value="KAJ8337020.1"/>
    <property type="molecule type" value="Genomic_DNA"/>
</dbReference>
<organism evidence="2 3">
    <name type="scientific">Synaphobranchus kaupii</name>
    <name type="common">Kaup's arrowtooth eel</name>
    <dbReference type="NCBI Taxonomy" id="118154"/>
    <lineage>
        <taxon>Eukaryota</taxon>
        <taxon>Metazoa</taxon>
        <taxon>Chordata</taxon>
        <taxon>Craniata</taxon>
        <taxon>Vertebrata</taxon>
        <taxon>Euteleostomi</taxon>
        <taxon>Actinopterygii</taxon>
        <taxon>Neopterygii</taxon>
        <taxon>Teleostei</taxon>
        <taxon>Anguilliformes</taxon>
        <taxon>Synaphobranchidae</taxon>
        <taxon>Synaphobranchus</taxon>
    </lineage>
</organism>
<accession>A0A9Q1IDY9</accession>
<protein>
    <submittedName>
        <fullName evidence="2">Uncharacterized protein</fullName>
    </submittedName>
</protein>
<sequence length="121" mass="13386">MSPGKERSAHQRPPSSPSTVESLRAEKDADCTFVSGPDVFSQACIFNLLCFYARLGGRCSWKAVPVFQGAGSPEDSQDEREERETNGPTERLRRLKGRNRPGENHPESTQAWHEVAAASLK</sequence>
<gene>
    <name evidence="2" type="ORF">SKAU_G00382400</name>
</gene>
<dbReference type="AlphaFoldDB" id="A0A9Q1IDY9"/>